<comment type="catalytic activity">
    <reaction evidence="1 5 6">
        <text>[protein]-peptidylproline (omega=180) = [protein]-peptidylproline (omega=0)</text>
        <dbReference type="Rhea" id="RHEA:16237"/>
        <dbReference type="Rhea" id="RHEA-COMP:10747"/>
        <dbReference type="Rhea" id="RHEA-COMP:10748"/>
        <dbReference type="ChEBI" id="CHEBI:83833"/>
        <dbReference type="ChEBI" id="CHEBI:83834"/>
        <dbReference type="EC" id="5.2.1.8"/>
    </reaction>
</comment>
<dbReference type="Gene3D" id="3.10.50.40">
    <property type="match status" value="1"/>
</dbReference>
<comment type="similarity">
    <text evidence="2 6">Belongs to the FKBP-type PPIase family.</text>
</comment>
<gene>
    <name evidence="9" type="ORF">EDC50_0722</name>
</gene>
<dbReference type="RefSeq" id="WP_123769075.1">
    <property type="nucleotide sequence ID" value="NZ_RKQN01000001.1"/>
</dbReference>
<dbReference type="SUPFAM" id="SSF54534">
    <property type="entry name" value="FKBP-like"/>
    <property type="match status" value="1"/>
</dbReference>
<sequence>MKAFLRGAAVSITTAAALFGAAASAQDKTVLTTEREKTSYMVGSDIAQSIAPVAPDMDLAAFQRAVQNAFDGKPPLISEAEAQSVGPALMQRIAARTGQAPGEGKPPEVAKDKVGFLVGADVGRSLAPIKDELELPVLVQAVRTAFAGGKPLLGEAEQAAVRQAFQQKIQAKMQAQNAALAEKNQAEGAKFLAGNKTVKGVFTTGSGLQYMVLRQGSGPRPKTTDRVRVNYRGTLLDGTVFDSSYDRGQPAEFALNQVIPGWTEGVSMMPVGSKYRFWIPGDLAYGARGTPGGPIGPNATLVFDVELMGIL</sequence>
<dbReference type="PANTHER" id="PTHR43811">
    <property type="entry name" value="FKBP-TYPE PEPTIDYL-PROLYL CIS-TRANS ISOMERASE FKPA"/>
    <property type="match status" value="1"/>
</dbReference>
<evidence type="ECO:0000256" key="3">
    <source>
        <dbReference type="ARBA" id="ARBA00023110"/>
    </source>
</evidence>
<keyword evidence="4 5" id="KW-0413">Isomerase</keyword>
<dbReference type="InterPro" id="IPR000774">
    <property type="entry name" value="PPIase_FKBP_N"/>
</dbReference>
<dbReference type="PANTHER" id="PTHR43811:SF57">
    <property type="entry name" value="FKBP-TYPE PEPTIDYL-PROLYL CIS-TRANS ISOMERASE FKPA-RELATED"/>
    <property type="match status" value="1"/>
</dbReference>
<dbReference type="GO" id="GO:0003755">
    <property type="term" value="F:peptidyl-prolyl cis-trans isomerase activity"/>
    <property type="evidence" value="ECO:0007669"/>
    <property type="project" value="UniProtKB-UniRule"/>
</dbReference>
<dbReference type="Pfam" id="PF01346">
    <property type="entry name" value="FKBP_N"/>
    <property type="match status" value="2"/>
</dbReference>
<dbReference type="Proteomes" id="UP000269708">
    <property type="component" value="Unassembled WGS sequence"/>
</dbReference>
<dbReference type="EMBL" id="RKQN01000001">
    <property type="protein sequence ID" value="RPE81531.1"/>
    <property type="molecule type" value="Genomic_DNA"/>
</dbReference>
<feature type="chain" id="PRO_5017995201" description="Peptidyl-prolyl cis-trans isomerase" evidence="7">
    <location>
        <begin position="26"/>
        <end position="311"/>
    </location>
</feature>
<reference evidence="9 10" key="1">
    <citation type="submission" date="2018-11" db="EMBL/GenBank/DDBJ databases">
        <title>Genomic Encyclopedia of Type Strains, Phase IV (KMG-IV): sequencing the most valuable type-strain genomes for metagenomic binning, comparative biology and taxonomic classification.</title>
        <authorList>
            <person name="Goeker M."/>
        </authorList>
    </citation>
    <scope>NUCLEOTIDE SEQUENCE [LARGE SCALE GENOMIC DNA]</scope>
    <source>
        <strain evidence="9 10">DSM 25623</strain>
    </source>
</reference>
<proteinExistence type="inferred from homology"/>
<evidence type="ECO:0000256" key="6">
    <source>
        <dbReference type="RuleBase" id="RU003915"/>
    </source>
</evidence>
<dbReference type="PROSITE" id="PS50059">
    <property type="entry name" value="FKBP_PPIASE"/>
    <property type="match status" value="1"/>
</dbReference>
<evidence type="ECO:0000256" key="1">
    <source>
        <dbReference type="ARBA" id="ARBA00000971"/>
    </source>
</evidence>
<keyword evidence="7" id="KW-0732">Signal</keyword>
<evidence type="ECO:0000256" key="5">
    <source>
        <dbReference type="PROSITE-ProRule" id="PRU00277"/>
    </source>
</evidence>
<dbReference type="Pfam" id="PF00254">
    <property type="entry name" value="FKBP_C"/>
    <property type="match status" value="1"/>
</dbReference>
<dbReference type="AlphaFoldDB" id="A0A3N4VQQ2"/>
<keyword evidence="3 5" id="KW-0697">Rotamase</keyword>
<dbReference type="InterPro" id="IPR036944">
    <property type="entry name" value="PPIase_FKBP_N_sf"/>
</dbReference>
<feature type="domain" description="PPIase FKBP-type" evidence="8">
    <location>
        <begin position="224"/>
        <end position="311"/>
    </location>
</feature>
<evidence type="ECO:0000256" key="7">
    <source>
        <dbReference type="SAM" id="SignalP"/>
    </source>
</evidence>
<name>A0A3N4VQQ2_9GAMM</name>
<accession>A0A3N4VQQ2</accession>
<organism evidence="9 10">
    <name type="scientific">Vulcaniibacterium tengchongense</name>
    <dbReference type="NCBI Taxonomy" id="1273429"/>
    <lineage>
        <taxon>Bacteria</taxon>
        <taxon>Pseudomonadati</taxon>
        <taxon>Pseudomonadota</taxon>
        <taxon>Gammaproteobacteria</taxon>
        <taxon>Lysobacterales</taxon>
        <taxon>Lysobacteraceae</taxon>
        <taxon>Vulcaniibacterium</taxon>
    </lineage>
</organism>
<protein>
    <recommendedName>
        <fullName evidence="6">Peptidyl-prolyl cis-trans isomerase</fullName>
        <ecNumber evidence="6">5.2.1.8</ecNumber>
    </recommendedName>
</protein>
<dbReference type="InterPro" id="IPR001179">
    <property type="entry name" value="PPIase_FKBP_dom"/>
</dbReference>
<dbReference type="InterPro" id="IPR046357">
    <property type="entry name" value="PPIase_dom_sf"/>
</dbReference>
<evidence type="ECO:0000256" key="4">
    <source>
        <dbReference type="ARBA" id="ARBA00023235"/>
    </source>
</evidence>
<evidence type="ECO:0000313" key="9">
    <source>
        <dbReference type="EMBL" id="RPE81531.1"/>
    </source>
</evidence>
<dbReference type="GO" id="GO:0006457">
    <property type="term" value="P:protein folding"/>
    <property type="evidence" value="ECO:0007669"/>
    <property type="project" value="InterPro"/>
</dbReference>
<comment type="caution">
    <text evidence="9">The sequence shown here is derived from an EMBL/GenBank/DDBJ whole genome shotgun (WGS) entry which is preliminary data.</text>
</comment>
<dbReference type="Gene3D" id="1.10.287.460">
    <property type="entry name" value="Peptidyl-prolyl cis-trans isomerase, FKBP-type, N-terminal domain"/>
    <property type="match status" value="2"/>
</dbReference>
<feature type="signal peptide" evidence="7">
    <location>
        <begin position="1"/>
        <end position="25"/>
    </location>
</feature>
<dbReference type="OrthoDB" id="9814548at2"/>
<evidence type="ECO:0000259" key="8">
    <source>
        <dbReference type="PROSITE" id="PS50059"/>
    </source>
</evidence>
<dbReference type="EC" id="5.2.1.8" evidence="6"/>
<evidence type="ECO:0000313" key="10">
    <source>
        <dbReference type="Proteomes" id="UP000269708"/>
    </source>
</evidence>
<keyword evidence="10" id="KW-1185">Reference proteome</keyword>
<evidence type="ECO:0000256" key="2">
    <source>
        <dbReference type="ARBA" id="ARBA00006577"/>
    </source>
</evidence>